<evidence type="ECO:0000313" key="1">
    <source>
        <dbReference type="EMBL" id="SUS07227.1"/>
    </source>
</evidence>
<dbReference type="AlphaFoldDB" id="A0A380TGT6"/>
<gene>
    <name evidence="1" type="ORF">DF3PB_40024</name>
</gene>
<proteinExistence type="predicted"/>
<name>A0A380TGT6_9ZZZZ</name>
<protein>
    <submittedName>
        <fullName evidence="1">Uncharacterized protein</fullName>
    </submittedName>
</protein>
<organism evidence="1">
    <name type="scientific">metagenome</name>
    <dbReference type="NCBI Taxonomy" id="256318"/>
    <lineage>
        <taxon>unclassified sequences</taxon>
        <taxon>metagenomes</taxon>
    </lineage>
</organism>
<reference evidence="1" key="1">
    <citation type="submission" date="2018-07" db="EMBL/GenBank/DDBJ databases">
        <authorList>
            <person name="Quirk P.G."/>
            <person name="Krulwich T.A."/>
        </authorList>
    </citation>
    <scope>NUCLEOTIDE SEQUENCE</scope>
</reference>
<sequence length="162" mass="18168">MRKKHRNAEIEPPYPTMPERELTIEVLCERLPSQCLPHGPIFLGIQKGRDVADVVPASQGRAVFHPTFRVTAVDGQPNFLGPYAQGKREERFFYLSWGTKPDDGQFEMFRRLKVHLSHLSLARVRKAAKPGGSLRVTLDMTDTCGGALCGSAREGERAQWHG</sequence>
<accession>A0A380TGT6</accession>
<dbReference type="InterPro" id="IPR046032">
    <property type="entry name" value="DUF5990"/>
</dbReference>
<dbReference type="EMBL" id="UIDG01000334">
    <property type="protein sequence ID" value="SUS07227.1"/>
    <property type="molecule type" value="Genomic_DNA"/>
</dbReference>
<dbReference type="Pfam" id="PF19452">
    <property type="entry name" value="DUF5990"/>
    <property type="match status" value="1"/>
</dbReference>